<protein>
    <submittedName>
        <fullName evidence="1">Putative secreted protein</fullName>
    </submittedName>
</protein>
<reference evidence="1 2" key="1">
    <citation type="journal article" date="2010" name="PLoS ONE">
        <title>The Waddlia genome: a window into chlamydial biology.</title>
        <authorList>
            <person name="Bertelli C."/>
            <person name="Collyn F."/>
            <person name="Croxatto A."/>
            <person name="Ruckert C."/>
            <person name="Polkinghorne A."/>
            <person name="Kebbi-Beghdadi C."/>
            <person name="Goesmann A."/>
            <person name="Vaughan L."/>
            <person name="Greub G."/>
        </authorList>
    </citation>
    <scope>NUCLEOTIDE SEQUENCE [LARGE SCALE GENOMIC DNA]</scope>
    <source>
        <strain evidence="2">ATCC VR-1470 / WSU 86-1044</strain>
    </source>
</reference>
<dbReference type="KEGG" id="wch:wcw_1924"/>
<sequence length="224" mass="26172">MFPPIDHTKPNVSAAVSLPETSSASQSKIQYFVINNFDFISTRTCRDLCITQIDSASELDSKIQQLVRTHFEGGQRVYKMHEKIAALDFKNIVVQDGENTQVISAESIKIIFLNDEEYDLMVDSFIEEHSTKVEEEADTRSIPLFSKQGLACIKAMTLVFRKNQEIVAFFTQVREQELTRVDEEIRERQTKNRDKRWNQWMDYWLQKDENRREILVTVLKNSLL</sequence>
<name>D6YT66_WADCW</name>
<organism evidence="1 2">
    <name type="scientific">Waddlia chondrophila (strain ATCC VR-1470 / WSU 86-1044)</name>
    <dbReference type="NCBI Taxonomy" id="716544"/>
    <lineage>
        <taxon>Bacteria</taxon>
        <taxon>Pseudomonadati</taxon>
        <taxon>Chlamydiota</taxon>
        <taxon>Chlamydiia</taxon>
        <taxon>Parachlamydiales</taxon>
        <taxon>Waddliaceae</taxon>
        <taxon>Waddlia</taxon>
    </lineage>
</organism>
<evidence type="ECO:0000313" key="2">
    <source>
        <dbReference type="Proteomes" id="UP000001505"/>
    </source>
</evidence>
<evidence type="ECO:0000313" key="1">
    <source>
        <dbReference type="EMBL" id="ADI39261.1"/>
    </source>
</evidence>
<dbReference type="AlphaFoldDB" id="D6YT66"/>
<keyword evidence="2" id="KW-1185">Reference proteome</keyword>
<proteinExistence type="predicted"/>
<gene>
    <name evidence="1" type="ordered locus">wcw_1924</name>
</gene>
<dbReference type="Proteomes" id="UP000001505">
    <property type="component" value="Chromosome"/>
</dbReference>
<accession>D6YT66</accession>
<dbReference type="EMBL" id="CP001928">
    <property type="protein sequence ID" value="ADI39261.1"/>
    <property type="molecule type" value="Genomic_DNA"/>
</dbReference>
<dbReference type="HOGENOM" id="CLU_1234590_0_0_0"/>
<dbReference type="RefSeq" id="WP_013182954.1">
    <property type="nucleotide sequence ID" value="NC_014225.1"/>
</dbReference>